<accession>A0A976FJN6</accession>
<reference evidence="1 2" key="1">
    <citation type="journal article" date="2021" name="Genome Biol.">
        <title>AFLAP: assembly-free linkage analysis pipeline using k-mers from genome sequencing data.</title>
        <authorList>
            <person name="Fletcher K."/>
            <person name="Zhang L."/>
            <person name="Gil J."/>
            <person name="Han R."/>
            <person name="Cavanaugh K."/>
            <person name="Michelmore R."/>
        </authorList>
    </citation>
    <scope>NUCLEOTIDE SEQUENCE [LARGE SCALE GENOMIC DNA]</scope>
    <source>
        <strain evidence="1 2">SF5</strain>
    </source>
</reference>
<protein>
    <recommendedName>
        <fullName evidence="3">FYVE-type domain-containing protein</fullName>
    </recommendedName>
</protein>
<dbReference type="KEGG" id="blac:94353230"/>
<evidence type="ECO:0008006" key="3">
    <source>
        <dbReference type="Google" id="ProtNLM"/>
    </source>
</evidence>
<sequence>MLATQLLSNTLRDYDIHSADPRQRRMSRRRWKPVKTRDNLTVYKERYPASSSQEPVNHLVGLTSKASRVSMADRVSIAFRGNEWTEPKLLVTAGWIEGKLDDVMYGVSSPDAQSMLLKATVVKNTLINGGVLACIDAPCDADPFRFLGIKWFVKGPPNGLQTIVKPRDLVFIEATGITTRPNGERIGYQILHSVDPPQCRDMVPQSQLEVTRGRISSCSIFREVPTGLGSRHYKVDVYVKGYVEAHGKLLDYVALNAASTGFISSWNTVECANLKKLMWCFRQQPEWERRECDAHRAQTSRQYSNECSRSETSFNHDSLGRSHQELLDLSSRCGTCVKRLTKLSGNKPCALCCQATCSRCRVPRTLKEVSKELWMRKADVLVCKRCVLRVDNIAAVDVARAEVNAHWLPKESVHSTSNTYVARLVSSAMTADARTPSIEDEYSLSVLSPTTDLPIDSFRGVKPPKEIISELNHPIETKPELSDRECREQIWSQMVELRMVAESIYNLSLEASNSLDAVRPSCI</sequence>
<dbReference type="PANTHER" id="PTHR13510">
    <property type="entry name" value="FYVE-FINGER-CONTAINING RAB5 EFFECTOR PROTEIN RABENOSYN-5-RELATED"/>
    <property type="match status" value="1"/>
</dbReference>
<dbReference type="EMBL" id="SHOA02000005">
    <property type="protein sequence ID" value="TDH67851.1"/>
    <property type="molecule type" value="Genomic_DNA"/>
</dbReference>
<name>A0A976FJN6_BRELC</name>
<keyword evidence="2" id="KW-1185">Reference proteome</keyword>
<comment type="caution">
    <text evidence="1">The sequence shown here is derived from an EMBL/GenBank/DDBJ whole genome shotgun (WGS) entry which is preliminary data.</text>
</comment>
<organism evidence="1 2">
    <name type="scientific">Bremia lactucae</name>
    <name type="common">Lettuce downy mildew</name>
    <dbReference type="NCBI Taxonomy" id="4779"/>
    <lineage>
        <taxon>Eukaryota</taxon>
        <taxon>Sar</taxon>
        <taxon>Stramenopiles</taxon>
        <taxon>Oomycota</taxon>
        <taxon>Peronosporomycetes</taxon>
        <taxon>Peronosporales</taxon>
        <taxon>Peronosporaceae</taxon>
        <taxon>Bremia</taxon>
    </lineage>
</organism>
<proteinExistence type="predicted"/>
<evidence type="ECO:0000313" key="2">
    <source>
        <dbReference type="Proteomes" id="UP000294530"/>
    </source>
</evidence>
<dbReference type="OrthoDB" id="158932at2759"/>
<dbReference type="GeneID" id="94353230"/>
<dbReference type="PANTHER" id="PTHR13510:SF44">
    <property type="entry name" value="RABENOSYN-5"/>
    <property type="match status" value="1"/>
</dbReference>
<dbReference type="RefSeq" id="XP_067817350.1">
    <property type="nucleotide sequence ID" value="XM_067967559.1"/>
</dbReference>
<dbReference type="AlphaFoldDB" id="A0A976FJN6"/>
<gene>
    <name evidence="1" type="ORF">CCR75_009520</name>
</gene>
<dbReference type="InterPro" id="IPR052727">
    <property type="entry name" value="Rab4/Rab5_effector"/>
</dbReference>
<dbReference type="Proteomes" id="UP000294530">
    <property type="component" value="Unassembled WGS sequence"/>
</dbReference>
<evidence type="ECO:0000313" key="1">
    <source>
        <dbReference type="EMBL" id="TDH67851.1"/>
    </source>
</evidence>